<dbReference type="PANTHER" id="PTHR42682">
    <property type="entry name" value="HYDROGENASE-4 COMPONENT F"/>
    <property type="match status" value="1"/>
</dbReference>
<feature type="transmembrane region" description="Helical" evidence="8">
    <location>
        <begin position="322"/>
        <end position="341"/>
    </location>
</feature>
<dbReference type="InterPro" id="IPR052175">
    <property type="entry name" value="ComplexI-like_HydComp"/>
</dbReference>
<feature type="transmembrane region" description="Helical" evidence="8">
    <location>
        <begin position="442"/>
        <end position="464"/>
    </location>
</feature>
<dbReference type="GO" id="GO:0008137">
    <property type="term" value="F:NADH dehydrogenase (ubiquinone) activity"/>
    <property type="evidence" value="ECO:0007669"/>
    <property type="project" value="InterPro"/>
</dbReference>
<dbReference type="NCBIfam" id="NF005086">
    <property type="entry name" value="PRK06521.1"/>
    <property type="match status" value="1"/>
</dbReference>
<feature type="transmembrane region" description="Helical" evidence="8">
    <location>
        <begin position="89"/>
        <end position="114"/>
    </location>
</feature>
<evidence type="ECO:0000256" key="2">
    <source>
        <dbReference type="ARBA" id="ARBA00022475"/>
    </source>
</evidence>
<evidence type="ECO:0000256" key="1">
    <source>
        <dbReference type="ARBA" id="ARBA00004651"/>
    </source>
</evidence>
<dbReference type="Pfam" id="PF00361">
    <property type="entry name" value="Proton_antipo_M"/>
    <property type="match status" value="1"/>
</dbReference>
<dbReference type="AlphaFoldDB" id="A0A0B0EKK3"/>
<feature type="transmembrane region" description="Helical" evidence="8">
    <location>
        <begin position="247"/>
        <end position="268"/>
    </location>
</feature>
<keyword evidence="5" id="KW-0560">Oxidoreductase</keyword>
<evidence type="ECO:0000313" key="10">
    <source>
        <dbReference type="EMBL" id="KHE93587.1"/>
    </source>
</evidence>
<dbReference type="GO" id="GO:0016491">
    <property type="term" value="F:oxidoreductase activity"/>
    <property type="evidence" value="ECO:0007669"/>
    <property type="project" value="UniProtKB-KW"/>
</dbReference>
<feature type="transmembrane region" description="Helical" evidence="8">
    <location>
        <begin position="134"/>
        <end position="159"/>
    </location>
</feature>
<accession>A0A0B0EKK3</accession>
<evidence type="ECO:0000256" key="5">
    <source>
        <dbReference type="ARBA" id="ARBA00023002"/>
    </source>
</evidence>
<keyword evidence="2" id="KW-1003">Cell membrane</keyword>
<proteinExistence type="predicted"/>
<dbReference type="PRINTS" id="PR01437">
    <property type="entry name" value="NUOXDRDTASE4"/>
</dbReference>
<evidence type="ECO:0000256" key="8">
    <source>
        <dbReference type="SAM" id="Phobius"/>
    </source>
</evidence>
<feature type="transmembrane region" description="Helical" evidence="8">
    <location>
        <begin position="12"/>
        <end position="31"/>
    </location>
</feature>
<comment type="caution">
    <text evidence="10">The sequence shown here is derived from an EMBL/GenBank/DDBJ whole genome shotgun (WGS) entry which is preliminary data.</text>
</comment>
<evidence type="ECO:0000256" key="7">
    <source>
        <dbReference type="RuleBase" id="RU000320"/>
    </source>
</evidence>
<dbReference type="eggNOG" id="COG0651">
    <property type="taxonomic scope" value="Bacteria"/>
</dbReference>
<dbReference type="GO" id="GO:0005886">
    <property type="term" value="C:plasma membrane"/>
    <property type="evidence" value="ECO:0007669"/>
    <property type="project" value="UniProtKB-SubCell"/>
</dbReference>
<feature type="transmembrane region" description="Helical" evidence="8">
    <location>
        <begin position="179"/>
        <end position="200"/>
    </location>
</feature>
<feature type="transmembrane region" description="Helical" evidence="8">
    <location>
        <begin position="54"/>
        <end position="77"/>
    </location>
</feature>
<name>A0A0B0EKK3_9BACT</name>
<evidence type="ECO:0000256" key="6">
    <source>
        <dbReference type="ARBA" id="ARBA00023136"/>
    </source>
</evidence>
<dbReference type="Proteomes" id="UP000030652">
    <property type="component" value="Unassembled WGS sequence"/>
</dbReference>
<gene>
    <name evidence="10" type="ORF">SCABRO_00629</name>
</gene>
<dbReference type="PANTHER" id="PTHR42682:SF3">
    <property type="entry name" value="FORMATE HYDROGENLYASE SUBUNIT 3-RELATED"/>
    <property type="match status" value="1"/>
</dbReference>
<comment type="subcellular location">
    <subcellularLocation>
        <location evidence="1">Cell membrane</location>
        <topology evidence="1">Multi-pass membrane protein</topology>
    </subcellularLocation>
    <subcellularLocation>
        <location evidence="7">Membrane</location>
        <topology evidence="7">Multi-pass membrane protein</topology>
    </subcellularLocation>
</comment>
<evidence type="ECO:0000313" key="11">
    <source>
        <dbReference type="Proteomes" id="UP000030652"/>
    </source>
</evidence>
<protein>
    <submittedName>
        <fullName evidence="10">NADH dehydrogenase subunit C</fullName>
    </submittedName>
</protein>
<evidence type="ECO:0000259" key="9">
    <source>
        <dbReference type="Pfam" id="PF00361"/>
    </source>
</evidence>
<reference evidence="10 11" key="1">
    <citation type="submission" date="2014-10" db="EMBL/GenBank/DDBJ databases">
        <title>Draft genome of anammox bacterium scalindua brodae, obtained using differential coverage binning of sequence data from two enrichment reactors.</title>
        <authorList>
            <person name="Speth D.R."/>
            <person name="Russ L."/>
            <person name="Kartal B."/>
            <person name="Op den Camp H.J."/>
            <person name="Dutilh B.E."/>
            <person name="Jetten M.S."/>
        </authorList>
    </citation>
    <scope>NUCLEOTIDE SEQUENCE [LARGE SCALE GENOMIC DNA]</scope>
    <source>
        <strain evidence="10">RU1</strain>
    </source>
</reference>
<feature type="domain" description="NADH:quinone oxidoreductase/Mrp antiporter transmembrane" evidence="9">
    <location>
        <begin position="104"/>
        <end position="388"/>
    </location>
</feature>
<dbReference type="PROSITE" id="PS51257">
    <property type="entry name" value="PROKAR_LIPOPROTEIN"/>
    <property type="match status" value="1"/>
</dbReference>
<dbReference type="InterPro" id="IPR003918">
    <property type="entry name" value="NADH_UbQ_OxRdtase"/>
</dbReference>
<sequence length="642" mass="69711">MVFPQKTKRFAYIFPTTGACAFAVFGMYLLFDHPLDISAASITPFLEFVFRGDAISGFFILLISILTFSVSIYSMGYTKDMVNKGVMSVLFNIFILSMYAVILSGNVITFLISWETMSVVSYFLVTFDRKEESASAGLLYAIMTHAGTAFIIAAFLLLYKYTGHMDFAGIKEAAKDIPAGIKTIIFAFAVIGFGTKAGIIPLHTWLPQAHPAAPSNISSLMSGVMIKTGIYGILRTVVDMLGVGPEWWGIAIILIGAVSSVLGILYALTENDMKRLLAYSSVENIGIILLGIGASMVLASSGLHTLSAIAMTAGLYHTLNHTLFKGLLFLGAGSVVHATHTKNMEEMGGLIKLMPYTAFFFLIGSVSICALPLFNGFVSEWLTFQALLFDFKSASAVAKLIAPLSGAALAFTGAMAVACFVKVFGISFLGMPRSEHARGAEVASPSMIAGMGFLSLLCLLTGIFPGHTIKFFSSSVFSLTGADFSSSGTGILSIREISSGISPLSLFIVMISLFIAAVFLVRIFGGKKKITYGNSWDCGIPSLTSRMQYTATAFTNPIRVTFKKIYLSKRHTKASYALKPYFAKAIEYRDDITPFFERYIYQPVTDFIHSLAGKVKHLQSGDLHLYLGYILATLILLLIFWS</sequence>
<dbReference type="InterPro" id="IPR001750">
    <property type="entry name" value="ND/Mrp_TM"/>
</dbReference>
<feature type="transmembrane region" description="Helical" evidence="8">
    <location>
        <begin position="353"/>
        <end position="374"/>
    </location>
</feature>
<keyword evidence="4 8" id="KW-1133">Transmembrane helix</keyword>
<feature type="transmembrane region" description="Helical" evidence="8">
    <location>
        <begin position="623"/>
        <end position="641"/>
    </location>
</feature>
<evidence type="ECO:0000256" key="3">
    <source>
        <dbReference type="ARBA" id="ARBA00022692"/>
    </source>
</evidence>
<dbReference type="EMBL" id="JRYO01000046">
    <property type="protein sequence ID" value="KHE93587.1"/>
    <property type="molecule type" value="Genomic_DNA"/>
</dbReference>
<evidence type="ECO:0000256" key="4">
    <source>
        <dbReference type="ARBA" id="ARBA00022989"/>
    </source>
</evidence>
<dbReference type="PATRIC" id="fig|237368.3.peg.683"/>
<feature type="transmembrane region" description="Helical" evidence="8">
    <location>
        <begin position="407"/>
        <end position="430"/>
    </location>
</feature>
<keyword evidence="3 7" id="KW-0812">Transmembrane</keyword>
<dbReference type="GO" id="GO:0042773">
    <property type="term" value="P:ATP synthesis coupled electron transport"/>
    <property type="evidence" value="ECO:0007669"/>
    <property type="project" value="InterPro"/>
</dbReference>
<keyword evidence="6 8" id="KW-0472">Membrane</keyword>
<feature type="transmembrane region" description="Helical" evidence="8">
    <location>
        <begin position="504"/>
        <end position="525"/>
    </location>
</feature>
<organism evidence="10 11">
    <name type="scientific">Candidatus Scalindua brodae</name>
    <dbReference type="NCBI Taxonomy" id="237368"/>
    <lineage>
        <taxon>Bacteria</taxon>
        <taxon>Pseudomonadati</taxon>
        <taxon>Planctomycetota</taxon>
        <taxon>Candidatus Brocadiia</taxon>
        <taxon>Candidatus Brocadiales</taxon>
        <taxon>Candidatus Scalinduaceae</taxon>
        <taxon>Candidatus Scalindua</taxon>
    </lineage>
</organism>